<keyword evidence="1" id="KW-0547">Nucleotide-binding</keyword>
<accession>A0A9P4ND71</accession>
<dbReference type="InterPro" id="IPR030379">
    <property type="entry name" value="G_SEPTIN_dom"/>
</dbReference>
<feature type="compositionally biased region" description="Polar residues" evidence="2">
    <location>
        <begin position="1"/>
        <end position="22"/>
    </location>
</feature>
<evidence type="ECO:0000259" key="3">
    <source>
        <dbReference type="PROSITE" id="PS51719"/>
    </source>
</evidence>
<evidence type="ECO:0000313" key="4">
    <source>
        <dbReference type="EMBL" id="KAF2270958.1"/>
    </source>
</evidence>
<dbReference type="GO" id="GO:0005525">
    <property type="term" value="F:GTP binding"/>
    <property type="evidence" value="ECO:0007669"/>
    <property type="project" value="UniProtKB-KW"/>
</dbReference>
<protein>
    <recommendedName>
        <fullName evidence="3">Septin-type G domain-containing protein</fullName>
    </recommendedName>
</protein>
<feature type="region of interest" description="Disordered" evidence="2">
    <location>
        <begin position="410"/>
        <end position="495"/>
    </location>
</feature>
<dbReference type="PROSITE" id="PS51719">
    <property type="entry name" value="G_SEPTIN"/>
    <property type="match status" value="1"/>
</dbReference>
<organism evidence="4 5">
    <name type="scientific">Lojkania enalia</name>
    <dbReference type="NCBI Taxonomy" id="147567"/>
    <lineage>
        <taxon>Eukaryota</taxon>
        <taxon>Fungi</taxon>
        <taxon>Dikarya</taxon>
        <taxon>Ascomycota</taxon>
        <taxon>Pezizomycotina</taxon>
        <taxon>Dothideomycetes</taxon>
        <taxon>Pleosporomycetidae</taxon>
        <taxon>Pleosporales</taxon>
        <taxon>Pleosporales incertae sedis</taxon>
        <taxon>Lojkania</taxon>
    </lineage>
</organism>
<evidence type="ECO:0000256" key="2">
    <source>
        <dbReference type="SAM" id="MobiDB-lite"/>
    </source>
</evidence>
<feature type="compositionally biased region" description="Basic and acidic residues" evidence="2">
    <location>
        <begin position="423"/>
        <end position="451"/>
    </location>
</feature>
<dbReference type="Pfam" id="PF00735">
    <property type="entry name" value="Septin"/>
    <property type="match status" value="3"/>
</dbReference>
<keyword evidence="5" id="KW-1185">Reference proteome</keyword>
<dbReference type="SUPFAM" id="SSF52540">
    <property type="entry name" value="P-loop containing nucleoside triphosphate hydrolases"/>
    <property type="match status" value="1"/>
</dbReference>
<dbReference type="InterPro" id="IPR027417">
    <property type="entry name" value="P-loop_NTPase"/>
</dbReference>
<comment type="similarity">
    <text evidence="1">Belongs to the TRAFAC class TrmE-Era-EngA-EngB-Septin-like GTPase superfamily. Septin GTPase family.</text>
</comment>
<dbReference type="Gene3D" id="3.40.50.300">
    <property type="entry name" value="P-loop containing nucleotide triphosphate hydrolases"/>
    <property type="match status" value="1"/>
</dbReference>
<gene>
    <name evidence="4" type="ORF">CC78DRAFT_7351</name>
</gene>
<dbReference type="Proteomes" id="UP000800093">
    <property type="component" value="Unassembled WGS sequence"/>
</dbReference>
<sequence length="614" mass="68333">MTSTPARSLNPPVSQNPQNGSPEDTALPRISHQQSNGDHQAGPRRSSFNFLRRKSSGENRSGHRSASGGKMSKKQKALAQEEALRKQREAAMLPKQPPRLPSHSPLPQIEQFGGEDARPDSVAIVSNRAGNYGHNFSRPSAEYKMAYHTGSSPAPPLPGSSPSYMNYDPYPRTESMTNRGRYSYASSAISSVNSPRRVRRRKDPTPFNILVIGTKSAGKSSFIEFLRTALALPAKKRPYTPSPPATALPPDSPFTSEYLETEVDNERVGVTLWDSQGLEKHIVDFQLPVITTFIESKFEETFTEEQKVIRAPGVRDTHIHCVFMILDPARLDSNITEARKKLNKKQTIVSASGVLDEDLDLNVLRELQGKTTVIPVISKADTITTAHMRHLKKTVWDTLKRSKLDPLEALNLSDSEDEDDDRLDERDEDAYIHSDTEEKSDMLNKLVDRSSSEAARSDASSTSSPSPAHSPPTSPPSAKRNHVRKPSAISASIQKDDSEIPYLPLSIISPDPYEPEVVGRKFPWGFADPYNAEHCDFVRLRESVFSEWRSELREASREQWYEGWRTNRLQKGSAKRRIATSDGLQGKGLTVPTANGRASSAGSREYRQTRTAGY</sequence>
<name>A0A9P4ND71_9PLEO</name>
<dbReference type="OrthoDB" id="5337438at2759"/>
<dbReference type="PANTHER" id="PTHR18884">
    <property type="entry name" value="SEPTIN"/>
    <property type="match status" value="1"/>
</dbReference>
<reference evidence="5" key="1">
    <citation type="journal article" date="2020" name="Stud. Mycol.">
        <title>101 Dothideomycetes genomes: A test case for predicting lifestyles and emergence of pathogens.</title>
        <authorList>
            <person name="Haridas S."/>
            <person name="Albert R."/>
            <person name="Binder M."/>
            <person name="Bloem J."/>
            <person name="LaButti K."/>
            <person name="Salamov A."/>
            <person name="Andreopoulos B."/>
            <person name="Baker S."/>
            <person name="Barry K."/>
            <person name="Bills G."/>
            <person name="Bluhm B."/>
            <person name="Cannon C."/>
            <person name="Castanera R."/>
            <person name="Culley D."/>
            <person name="Daum C."/>
            <person name="Ezra D."/>
            <person name="Gonzalez J."/>
            <person name="Henrissat B."/>
            <person name="Kuo A."/>
            <person name="Liang C."/>
            <person name="Lipzen A."/>
            <person name="Lutzoni F."/>
            <person name="Magnuson J."/>
            <person name="Mondo S."/>
            <person name="Nolan M."/>
            <person name="Ohm R."/>
            <person name="Pangilinan J."/>
            <person name="Park H.-J."/>
            <person name="Ramirez L."/>
            <person name="Alfaro M."/>
            <person name="Sun H."/>
            <person name="Tritt A."/>
            <person name="Yoshinaga Y."/>
            <person name="Zwiers L.-H."/>
            <person name="Turgeon B."/>
            <person name="Goodwin S."/>
            <person name="Spatafora J."/>
            <person name="Crous P."/>
            <person name="Grigoriev I."/>
        </authorList>
    </citation>
    <scope>NUCLEOTIDE SEQUENCE [LARGE SCALE GENOMIC DNA]</scope>
    <source>
        <strain evidence="5">CBS 304.66</strain>
    </source>
</reference>
<feature type="compositionally biased region" description="Polar residues" evidence="2">
    <location>
        <begin position="592"/>
        <end position="602"/>
    </location>
</feature>
<feature type="compositionally biased region" description="Low complexity" evidence="2">
    <location>
        <begin position="452"/>
        <end position="467"/>
    </location>
</feature>
<feature type="domain" description="Septin-type G" evidence="3">
    <location>
        <begin position="203"/>
        <end position="571"/>
    </location>
</feature>
<evidence type="ECO:0000256" key="1">
    <source>
        <dbReference type="RuleBase" id="RU004560"/>
    </source>
</evidence>
<feature type="region of interest" description="Disordered" evidence="2">
    <location>
        <begin position="1"/>
        <end position="118"/>
    </location>
</feature>
<dbReference type="AlphaFoldDB" id="A0A9P4ND71"/>
<keyword evidence="1" id="KW-0342">GTP-binding</keyword>
<evidence type="ECO:0000313" key="5">
    <source>
        <dbReference type="Proteomes" id="UP000800093"/>
    </source>
</evidence>
<proteinExistence type="inferred from homology"/>
<dbReference type="EMBL" id="ML986578">
    <property type="protein sequence ID" value="KAF2270958.1"/>
    <property type="molecule type" value="Genomic_DNA"/>
</dbReference>
<feature type="region of interest" description="Disordered" evidence="2">
    <location>
        <begin position="577"/>
        <end position="614"/>
    </location>
</feature>
<comment type="caution">
    <text evidence="4">The sequence shown here is derived from an EMBL/GenBank/DDBJ whole genome shotgun (WGS) entry which is preliminary data.</text>
</comment>